<dbReference type="GO" id="GO:0003700">
    <property type="term" value="F:DNA-binding transcription factor activity"/>
    <property type="evidence" value="ECO:0007669"/>
    <property type="project" value="InterPro"/>
</dbReference>
<feature type="domain" description="HTH marR-type" evidence="1">
    <location>
        <begin position="21"/>
        <end position="157"/>
    </location>
</feature>
<evidence type="ECO:0000259" key="1">
    <source>
        <dbReference type="PROSITE" id="PS50995"/>
    </source>
</evidence>
<dbReference type="InterPro" id="IPR039422">
    <property type="entry name" value="MarR/SlyA-like"/>
</dbReference>
<dbReference type="AlphaFoldDB" id="A0A078MSD2"/>
<dbReference type="EMBL" id="LN483071">
    <property type="protein sequence ID" value="CEA09164.1"/>
    <property type="molecule type" value="Genomic_DNA"/>
</dbReference>
<dbReference type="SMART" id="SM00347">
    <property type="entry name" value="HTH_MARR"/>
    <property type="match status" value="1"/>
</dbReference>
<dbReference type="Pfam" id="PF01047">
    <property type="entry name" value="MarR"/>
    <property type="match status" value="1"/>
</dbReference>
<dbReference type="PANTHER" id="PTHR33164:SF99">
    <property type="entry name" value="MARR FAMILY REGULATORY PROTEIN"/>
    <property type="match status" value="1"/>
</dbReference>
<dbReference type="PATRIC" id="fig|1461584.3.peg.2503"/>
<proteinExistence type="predicted"/>
<sequence>MDDASGQPGSQDAPRWLAPEERRAWLALYGVTQWLPGRLDADLFRRARITLFDYHVMAMVSETPERKLPMSELAARSNASLSRLSHVVKKLEGRGWMHRAPSPDDARVTTAELTDEGFAAIVELAPGHVEAVRDAVFDGLDADDVAALERVGTRILQRLDPGNAFLSRREA</sequence>
<dbReference type="InterPro" id="IPR036388">
    <property type="entry name" value="WH-like_DNA-bd_sf"/>
</dbReference>
<dbReference type="InterPro" id="IPR036390">
    <property type="entry name" value="WH_DNA-bd_sf"/>
</dbReference>
<dbReference type="InterPro" id="IPR000835">
    <property type="entry name" value="HTH_MarR-typ"/>
</dbReference>
<accession>A0A078MSD2</accession>
<dbReference type="PROSITE" id="PS50995">
    <property type="entry name" value="HTH_MARR_2"/>
    <property type="match status" value="1"/>
</dbReference>
<dbReference type="GO" id="GO:0006950">
    <property type="term" value="P:response to stress"/>
    <property type="evidence" value="ECO:0007669"/>
    <property type="project" value="TreeGrafter"/>
</dbReference>
<dbReference type="PANTHER" id="PTHR33164">
    <property type="entry name" value="TRANSCRIPTIONAL REGULATOR, MARR FAMILY"/>
    <property type="match status" value="1"/>
</dbReference>
<dbReference type="PRINTS" id="PR00598">
    <property type="entry name" value="HTHMARR"/>
</dbReference>
<organism evidence="2">
    <name type="scientific">Arthrobacter saudimassiliensis</name>
    <dbReference type="NCBI Taxonomy" id="1461584"/>
    <lineage>
        <taxon>Bacteria</taxon>
        <taxon>Bacillati</taxon>
        <taxon>Actinomycetota</taxon>
        <taxon>Actinomycetes</taxon>
        <taxon>Micrococcales</taxon>
        <taxon>Micrococcaceae</taxon>
        <taxon>Arthrobacter</taxon>
    </lineage>
</organism>
<protein>
    <submittedName>
        <fullName evidence="2">Multidrug resistance operon repressor</fullName>
    </submittedName>
</protein>
<dbReference type="SUPFAM" id="SSF46785">
    <property type="entry name" value="Winged helix' DNA-binding domain"/>
    <property type="match status" value="1"/>
</dbReference>
<reference evidence="2" key="1">
    <citation type="submission" date="2014-07" db="EMBL/GenBank/DDBJ databases">
        <authorList>
            <person name="Urmite Genomes Urmite Genomes"/>
        </authorList>
    </citation>
    <scope>NUCLEOTIDE SEQUENCE</scope>
    <source>
        <strain evidence="2">11W110_air</strain>
    </source>
</reference>
<dbReference type="Gene3D" id="1.10.10.10">
    <property type="entry name" value="Winged helix-like DNA-binding domain superfamily/Winged helix DNA-binding domain"/>
    <property type="match status" value="1"/>
</dbReference>
<gene>
    <name evidence="2" type="primary">mexR</name>
    <name evidence="2" type="ORF">BN1051_02531</name>
</gene>
<evidence type="ECO:0000313" key="2">
    <source>
        <dbReference type="EMBL" id="CEA09164.1"/>
    </source>
</evidence>
<name>A0A078MSD2_9MICC</name>